<sequence length="895" mass="104404">MFTQTPVGGRRARNRHQWPRIVSGDRPSVPLPSSGTSPSFSYGSPSINPPDIPTLHDTTVSLASALSTAQKNAQKKDYMNSNLNTPLKQSRVFKKEHSSNKSLFNRTYDDTEDNKISQLIAKDSEQELDNILNDKDLKDGLLDSGISRNNIEKNSSQIQDIKQSEKVTRYYLRENDNIDENLHMSLSYTTDNRVNPENPESRSYEEEELLYAQLNENDFDFLDETDYEYSISDDDKNIDDQEYTEDSDYERGSKILNFMYFCWFMVVSLSKQFLLYCFNSFLWPVRSVVMIFLVVINSVLKIAIRKIYTIFVIFLIILLVISPNLLRRNFIDMKWFSMSYFQPKYNFSFPQNTDELMQRLIFLEKTLKRYESITQDILQHKKEIFKAIKEVNVKRLEDSEETKLIKKEFGIFKNFFEKIKKEVSDMKQDDNKRNLQMNDIFNSLSFLQKNVSKYENRFVNHENSLTSFNKEILSVKEYVDYVYKKIANSQTISKNNISEEYIVERVIDVLESYIPSQLIKIDPKTKKIDINPEFLVVLQEIFPDRTEMNNTLKALILKDFKDINISLISWSNFLKNNEGDIKEFIMSQVNEKLKISEENGSIISKTYLVNILKQNLKKIQNDLEKNFTMIKAQISDQLKKLDYFYKNEIQFNHTEYLKNSKNIPNKAIETLIEAALHKYSSDILARPDFALYSSGARINPFLTSPTYLRRPTRLIPNLLSKIFWDIGSTWGHPPAMAIHYENNVGMCWAFPGSVGQISIRLSQVIFLTDVTIEHVDSNIAHDLSTAPRDVELWVEVNDSHMREQMIQQSLLSIKNSENTVPPSKFYVLAATMTYNIFSTYPIQTFPIPDAIKQLNIPIENVVFRIISNWGNNKFTCLYRVRVHGIDLLHEKIHSN</sequence>
<reference evidence="1 2" key="1">
    <citation type="journal article" date="2021" name="Commun. Biol.">
        <title>Genomic insights into the host specific adaptation of the Pneumocystis genus.</title>
        <authorList>
            <person name="Cisse O.H."/>
            <person name="Ma L."/>
            <person name="Dekker J.P."/>
            <person name="Khil P.P."/>
            <person name="Youn J.-H."/>
            <person name="Brenchley J.M."/>
            <person name="Blair R."/>
            <person name="Pahar B."/>
            <person name="Chabe M."/>
            <person name="Van Rompay K.K.A."/>
            <person name="Keesler R."/>
            <person name="Sukura A."/>
            <person name="Hirsch V."/>
            <person name="Kutty G."/>
            <person name="Liu Y."/>
            <person name="Peng L."/>
            <person name="Chen J."/>
            <person name="Song J."/>
            <person name="Weissenbacher-Lang C."/>
            <person name="Xu J."/>
            <person name="Upham N.S."/>
            <person name="Stajich J.E."/>
            <person name="Cuomo C.A."/>
            <person name="Cushion M.T."/>
            <person name="Kovacs J.A."/>
        </authorList>
    </citation>
    <scope>NUCLEOTIDE SEQUENCE [LARGE SCALE GENOMIC DNA]</scope>
    <source>
        <strain evidence="1 2">RABM</strain>
    </source>
</reference>
<evidence type="ECO:0000313" key="1">
    <source>
        <dbReference type="EMBL" id="KAG4304062.1"/>
    </source>
</evidence>
<name>A0ACB7CC55_9ASCO</name>
<organism evidence="1 2">
    <name type="scientific">Pneumocystis oryctolagi</name>
    <dbReference type="NCBI Taxonomy" id="42067"/>
    <lineage>
        <taxon>Eukaryota</taxon>
        <taxon>Fungi</taxon>
        <taxon>Dikarya</taxon>
        <taxon>Ascomycota</taxon>
        <taxon>Taphrinomycotina</taxon>
        <taxon>Pneumocystomycetes</taxon>
        <taxon>Pneumocystaceae</taxon>
        <taxon>Pneumocystis</taxon>
    </lineage>
</organism>
<accession>A0ACB7CC55</accession>
<keyword evidence="2" id="KW-1185">Reference proteome</keyword>
<dbReference type="Proteomes" id="UP000768646">
    <property type="component" value="Unassembled WGS sequence"/>
</dbReference>
<evidence type="ECO:0000313" key="2">
    <source>
        <dbReference type="Proteomes" id="UP000768646"/>
    </source>
</evidence>
<proteinExistence type="predicted"/>
<comment type="caution">
    <text evidence="1">The sequence shown here is derived from an EMBL/GenBank/DDBJ whole genome shotgun (WGS) entry which is preliminary data.</text>
</comment>
<protein>
    <submittedName>
        <fullName evidence="1">Uncharacterized protein</fullName>
    </submittedName>
</protein>
<gene>
    <name evidence="1" type="ORF">PORY_002585</name>
</gene>
<dbReference type="EMBL" id="JABTEG010000012">
    <property type="protein sequence ID" value="KAG4304062.1"/>
    <property type="molecule type" value="Genomic_DNA"/>
</dbReference>